<proteinExistence type="predicted"/>
<keyword evidence="1" id="KW-1133">Transmembrane helix</keyword>
<keyword evidence="1" id="KW-0472">Membrane</keyword>
<dbReference type="RefSeq" id="WP_072830748.1">
    <property type="nucleotide sequence ID" value="NZ_FQXP01000004.1"/>
</dbReference>
<evidence type="ECO:0000313" key="2">
    <source>
        <dbReference type="EMBL" id="SHH68469.1"/>
    </source>
</evidence>
<keyword evidence="1" id="KW-0812">Transmembrane</keyword>
<organism evidence="2 3">
    <name type="scientific">Clostridium collagenovorans DSM 3089</name>
    <dbReference type="NCBI Taxonomy" id="1121306"/>
    <lineage>
        <taxon>Bacteria</taxon>
        <taxon>Bacillati</taxon>
        <taxon>Bacillota</taxon>
        <taxon>Clostridia</taxon>
        <taxon>Eubacteriales</taxon>
        <taxon>Clostridiaceae</taxon>
        <taxon>Clostridium</taxon>
    </lineage>
</organism>
<accession>A0A1M5UZR7</accession>
<dbReference type="OrthoDB" id="5421573at2"/>
<keyword evidence="3" id="KW-1185">Reference proteome</keyword>
<evidence type="ECO:0000313" key="3">
    <source>
        <dbReference type="Proteomes" id="UP000184526"/>
    </source>
</evidence>
<feature type="transmembrane region" description="Helical" evidence="1">
    <location>
        <begin position="51"/>
        <end position="76"/>
    </location>
</feature>
<evidence type="ECO:0000256" key="1">
    <source>
        <dbReference type="SAM" id="Phobius"/>
    </source>
</evidence>
<dbReference type="Proteomes" id="UP000184526">
    <property type="component" value="Unassembled WGS sequence"/>
</dbReference>
<feature type="transmembrane region" description="Helical" evidence="1">
    <location>
        <begin position="21"/>
        <end position="39"/>
    </location>
</feature>
<sequence length="139" mass="15387">MANLQKKSPEEEDSLHGRSSLKAFLFGLVLTILGSYMIFQMTTVSANWYTWSLGSYSIPTGFVTLPLLIGIGILFYNSDSFLGKFVVFIGVAIILITIIMSIRIVFKTTSLFNYVLMFGSVLAGLGLMTRGLFPPKNKK</sequence>
<reference evidence="2 3" key="1">
    <citation type="submission" date="2016-11" db="EMBL/GenBank/DDBJ databases">
        <authorList>
            <person name="Jaros S."/>
            <person name="Januszkiewicz K."/>
            <person name="Wedrychowicz H."/>
        </authorList>
    </citation>
    <scope>NUCLEOTIDE SEQUENCE [LARGE SCALE GENOMIC DNA]</scope>
    <source>
        <strain evidence="2 3">DSM 3089</strain>
    </source>
</reference>
<dbReference type="STRING" id="1121306.SAMN02745196_01020"/>
<protein>
    <submittedName>
        <fullName evidence="2">Uncharacterized protein</fullName>
    </submittedName>
</protein>
<dbReference type="AlphaFoldDB" id="A0A1M5UZR7"/>
<feature type="transmembrane region" description="Helical" evidence="1">
    <location>
        <begin position="85"/>
        <end position="106"/>
    </location>
</feature>
<gene>
    <name evidence="2" type="ORF">SAMN02745196_01020</name>
</gene>
<dbReference type="EMBL" id="FQXP01000004">
    <property type="protein sequence ID" value="SHH68469.1"/>
    <property type="molecule type" value="Genomic_DNA"/>
</dbReference>
<feature type="transmembrane region" description="Helical" evidence="1">
    <location>
        <begin position="112"/>
        <end position="133"/>
    </location>
</feature>
<name>A0A1M5UZR7_9CLOT</name>